<evidence type="ECO:0000256" key="1">
    <source>
        <dbReference type="ARBA" id="ARBA00001917"/>
    </source>
</evidence>
<name>A0ABS9LDF2_9MICC</name>
<dbReference type="PANTHER" id="PTHR43303:SF4">
    <property type="entry name" value="NADPH DEHYDROGENASE C23G7.10C-RELATED"/>
    <property type="match status" value="1"/>
</dbReference>
<feature type="domain" description="NADH:flavin oxidoreductase/NADH oxidase N-terminal" evidence="6">
    <location>
        <begin position="20"/>
        <end position="350"/>
    </location>
</feature>
<keyword evidence="4" id="KW-0521">NADP</keyword>
<evidence type="ECO:0000313" key="8">
    <source>
        <dbReference type="Proteomes" id="UP001165368"/>
    </source>
</evidence>
<comment type="caution">
    <text evidence="7">The sequence shown here is derived from an EMBL/GenBank/DDBJ whole genome shotgun (WGS) entry which is preliminary data.</text>
</comment>
<keyword evidence="8" id="KW-1185">Reference proteome</keyword>
<gene>
    <name evidence="7" type="ORF">LVY72_22760</name>
</gene>
<evidence type="ECO:0000313" key="7">
    <source>
        <dbReference type="EMBL" id="MCG2624713.1"/>
    </source>
</evidence>
<dbReference type="InterPro" id="IPR044152">
    <property type="entry name" value="YqjM-like"/>
</dbReference>
<organism evidence="7 8">
    <name type="scientific">Arthrobacter hankyongi</name>
    <dbReference type="NCBI Taxonomy" id="2904801"/>
    <lineage>
        <taxon>Bacteria</taxon>
        <taxon>Bacillati</taxon>
        <taxon>Actinomycetota</taxon>
        <taxon>Actinomycetes</taxon>
        <taxon>Micrococcales</taxon>
        <taxon>Micrococcaceae</taxon>
        <taxon>Arthrobacter</taxon>
    </lineage>
</organism>
<dbReference type="Pfam" id="PF00724">
    <property type="entry name" value="Oxidored_FMN"/>
    <property type="match status" value="1"/>
</dbReference>
<protein>
    <submittedName>
        <fullName evidence="7">NADH:flavin oxidoreductase/NADH oxidase</fullName>
    </submittedName>
</protein>
<keyword evidence="5" id="KW-0560">Oxidoreductase</keyword>
<dbReference type="InterPro" id="IPR001155">
    <property type="entry name" value="OxRdtase_FMN_N"/>
</dbReference>
<keyword evidence="3" id="KW-0288">FMN</keyword>
<dbReference type="SUPFAM" id="SSF51395">
    <property type="entry name" value="FMN-linked oxidoreductases"/>
    <property type="match status" value="1"/>
</dbReference>
<evidence type="ECO:0000256" key="4">
    <source>
        <dbReference type="ARBA" id="ARBA00022857"/>
    </source>
</evidence>
<evidence type="ECO:0000256" key="5">
    <source>
        <dbReference type="ARBA" id="ARBA00023002"/>
    </source>
</evidence>
<evidence type="ECO:0000256" key="3">
    <source>
        <dbReference type="ARBA" id="ARBA00022643"/>
    </source>
</evidence>
<comment type="cofactor">
    <cofactor evidence="1">
        <name>FMN</name>
        <dbReference type="ChEBI" id="CHEBI:58210"/>
    </cofactor>
</comment>
<dbReference type="PANTHER" id="PTHR43303">
    <property type="entry name" value="NADPH DEHYDROGENASE C23G7.10C-RELATED"/>
    <property type="match status" value="1"/>
</dbReference>
<accession>A0ABS9LDF2</accession>
<sequence>MSRMMAPVALPTAAGPGPVMRNRTILPPMCQYSVDACDGVPRNWQLVHLGARAAGGFGLVMAEATAVAAEGRISDRDTGLWNDAQRDAWKPIVQFIQAEGALAGIQIAHAGGKASTYAWHESEADAGLVGTIPLDQGGWQTLGPSDTDALGLVPPREMSLEQIDTSIQSWVHATRRAHEAGFDVLQIHAAHGYLIHEFLSPLTNHRSDRYGGPFENRVRYAIEVIRAVRTEWPEGKPLGIRLSGEDWNGDAGWQLADTIRFAQEAHCLGVTLFDISSAGIGRYQGPFGPGYQVPLAAAVKEALRDTNAFVTAVGMVTEAAQAEQILVTGQADGVNIGRAALCQPNWPVAAAVTLGEPDRMLPQARQYWQANWQGRPKRGANTLTQD</sequence>
<dbReference type="EMBL" id="JAKLTQ010000030">
    <property type="protein sequence ID" value="MCG2624713.1"/>
    <property type="molecule type" value="Genomic_DNA"/>
</dbReference>
<dbReference type="InterPro" id="IPR013785">
    <property type="entry name" value="Aldolase_TIM"/>
</dbReference>
<proteinExistence type="predicted"/>
<dbReference type="Gene3D" id="3.20.20.70">
    <property type="entry name" value="Aldolase class I"/>
    <property type="match status" value="1"/>
</dbReference>
<keyword evidence="2" id="KW-0285">Flavoprotein</keyword>
<evidence type="ECO:0000256" key="2">
    <source>
        <dbReference type="ARBA" id="ARBA00022630"/>
    </source>
</evidence>
<dbReference type="Proteomes" id="UP001165368">
    <property type="component" value="Unassembled WGS sequence"/>
</dbReference>
<evidence type="ECO:0000259" key="6">
    <source>
        <dbReference type="Pfam" id="PF00724"/>
    </source>
</evidence>
<reference evidence="7" key="1">
    <citation type="submission" date="2022-01" db="EMBL/GenBank/DDBJ databases">
        <authorList>
            <person name="Jo J.-H."/>
            <person name="Im W.-T."/>
        </authorList>
    </citation>
    <scope>NUCLEOTIDE SEQUENCE</scope>
    <source>
        <strain evidence="7">I2-34</strain>
    </source>
</reference>
<dbReference type="CDD" id="cd02932">
    <property type="entry name" value="OYE_YqiM_FMN"/>
    <property type="match status" value="1"/>
</dbReference>